<feature type="region of interest" description="Disordered" evidence="4">
    <location>
        <begin position="250"/>
        <end position="406"/>
    </location>
</feature>
<comment type="subcellular location">
    <subcellularLocation>
        <location evidence="1">Cell envelope</location>
    </subcellularLocation>
</comment>
<accession>A0ABN4YU71</accession>
<feature type="compositionally biased region" description="Polar residues" evidence="4">
    <location>
        <begin position="325"/>
        <end position="341"/>
    </location>
</feature>
<name>A0ABN4YU71_SPOUR</name>
<evidence type="ECO:0000256" key="4">
    <source>
        <dbReference type="SAM" id="MobiDB-lite"/>
    </source>
</evidence>
<feature type="region of interest" description="Disordered" evidence="4">
    <location>
        <begin position="124"/>
        <end position="144"/>
    </location>
</feature>
<organism evidence="5 6">
    <name type="scientific">Sporosarcina ureae</name>
    <dbReference type="NCBI Taxonomy" id="1571"/>
    <lineage>
        <taxon>Bacteria</taxon>
        <taxon>Bacillati</taxon>
        <taxon>Bacillota</taxon>
        <taxon>Bacilli</taxon>
        <taxon>Bacillales</taxon>
        <taxon>Caryophanaceae</taxon>
        <taxon>Sporosarcina</taxon>
    </lineage>
</organism>
<feature type="compositionally biased region" description="Polar residues" evidence="4">
    <location>
        <begin position="127"/>
        <end position="137"/>
    </location>
</feature>
<sequence>MKTQNIIVTVLVTAFLALNTYLVFAEKSVIPKAQYVSEYERLSADDYKKELDKEGFISPKDLHTIYLKDDQTIDSWLVQEGETVDFGTELASLKVDHIDSKRNELESELSALQNQSSSISQTISNLEYEQSSAGGSKNDSDYYDTNDEKKVRVNLNVGIEVREDGTFAQAIAEAERDLAEVQRKTEIVEAKLAEIPNESALTSPVSGYVVAIKRDSESPSIDIYSTDQTIVTYVLDNEWPSVETGAPVTIQHDSIQTPFTPKVDPNEQPEDQVEPIEPEDTEDGIGSAKGKAVASLSADGVPPSTVPYDDPKREIDGTDTEPPAGNSNAPEENFDGTSGNPDGSVDQPDTPVSSPGSSNNNNSDTETTPNTETPTTETPNPDDATTNPDGTISNPEVNDSPEGKPVLTNKQKKLAEAQERITPEYPNNISTINGVVVSVSKVPAKDDEWLEAYKALGNTQKDNPLAYYEVRVAPYDEQMDLPFGTNVNTFIQTNEANQVVSVKTNWLTDKYQNDAKVWTLDNNGRAVQNTVEAPFTSLDRTVLTTGVEPGVIALHNDDLDSSLEHQSVFHPLPLYLPEWEQWKTTPWQHYVRYLIKR</sequence>
<evidence type="ECO:0000256" key="3">
    <source>
        <dbReference type="SAM" id="Coils"/>
    </source>
</evidence>
<dbReference type="Proteomes" id="UP000192486">
    <property type="component" value="Chromosome"/>
</dbReference>
<keyword evidence="2 3" id="KW-0175">Coiled coil</keyword>
<proteinExistence type="predicted"/>
<dbReference type="RefSeq" id="WP_051210654.1">
    <property type="nucleotide sequence ID" value="NZ_CP015108.1"/>
</dbReference>
<protein>
    <submittedName>
        <fullName evidence="5">Uncharacterized protein</fullName>
    </submittedName>
</protein>
<dbReference type="PANTHER" id="PTHR32347">
    <property type="entry name" value="EFFLUX SYSTEM COMPONENT YKNX-RELATED"/>
    <property type="match status" value="1"/>
</dbReference>
<dbReference type="PANTHER" id="PTHR32347:SF23">
    <property type="entry name" value="BLL5650 PROTEIN"/>
    <property type="match status" value="1"/>
</dbReference>
<evidence type="ECO:0000313" key="6">
    <source>
        <dbReference type="Proteomes" id="UP000192486"/>
    </source>
</evidence>
<evidence type="ECO:0000256" key="1">
    <source>
        <dbReference type="ARBA" id="ARBA00004196"/>
    </source>
</evidence>
<feature type="coiled-coil region" evidence="3">
    <location>
        <begin position="95"/>
        <end position="122"/>
    </location>
</feature>
<dbReference type="InterPro" id="IPR050465">
    <property type="entry name" value="UPF0194_transport"/>
</dbReference>
<keyword evidence="6" id="KW-1185">Reference proteome</keyword>
<feature type="compositionally biased region" description="Low complexity" evidence="4">
    <location>
        <begin position="353"/>
        <end position="388"/>
    </location>
</feature>
<gene>
    <name evidence="5" type="ORF">SporoS204_12415</name>
</gene>
<feature type="compositionally biased region" description="Acidic residues" evidence="4">
    <location>
        <begin position="267"/>
        <end position="283"/>
    </location>
</feature>
<reference evidence="5 6" key="1">
    <citation type="submission" date="2016-04" db="EMBL/GenBank/DDBJ databases">
        <title>Comparative Genomics and Epigenetics of Sporosarcina ureae.</title>
        <authorList>
            <person name="Oliver A.S."/>
            <person name="Cooper K.K."/>
        </authorList>
    </citation>
    <scope>NUCLEOTIDE SEQUENCE [LARGE SCALE GENOMIC DNA]</scope>
    <source>
        <strain evidence="5 6">S204</strain>
    </source>
</reference>
<evidence type="ECO:0000256" key="2">
    <source>
        <dbReference type="ARBA" id="ARBA00023054"/>
    </source>
</evidence>
<evidence type="ECO:0000313" key="5">
    <source>
        <dbReference type="EMBL" id="ARF14884.1"/>
    </source>
</evidence>
<dbReference type="EMBL" id="CP015108">
    <property type="protein sequence ID" value="ARF14884.1"/>
    <property type="molecule type" value="Genomic_DNA"/>
</dbReference>